<evidence type="ECO:0000313" key="2">
    <source>
        <dbReference type="EMBL" id="JAI19513.1"/>
    </source>
</evidence>
<feature type="signal peptide" evidence="1">
    <location>
        <begin position="1"/>
        <end position="19"/>
    </location>
</feature>
<evidence type="ECO:0000256" key="1">
    <source>
        <dbReference type="SAM" id="SignalP"/>
    </source>
</evidence>
<feature type="chain" id="PRO_5005520474" evidence="1">
    <location>
        <begin position="20"/>
        <end position="136"/>
    </location>
</feature>
<sequence length="136" mass="15682">MKLILTFIFGCTIMTMVSTRPTLDKIADALLNVLDPYTNYPSGYPNHQDSYHLHHHDHHYYGGGAQPNGYYQNQNVPYVEQNSYPSQGPYPHGPYPQGYRPQRPYYDHRGYPNTAPDVSVEINGGYHPKGYRHYGY</sequence>
<gene>
    <name evidence="2" type="ORF">c0_g1_i1</name>
</gene>
<name>A0A0K8TZ12_BACLA</name>
<accession>A0A0K8TZ12</accession>
<proteinExistence type="predicted"/>
<protein>
    <submittedName>
        <fullName evidence="2">Uncharacterized protein</fullName>
    </submittedName>
</protein>
<dbReference type="AlphaFoldDB" id="A0A0K8TZ12"/>
<reference evidence="2" key="1">
    <citation type="submission" date="2015-06" db="EMBL/GenBank/DDBJ databases">
        <authorList>
            <person name="Hoefler B.C."/>
            <person name="Straight P.D."/>
        </authorList>
    </citation>
    <scope>NUCLEOTIDE SEQUENCE</scope>
</reference>
<organism evidence="2">
    <name type="scientific">Bactrocera latifrons</name>
    <name type="common">Malaysian fruit fly</name>
    <name type="synonym">Chaetodacus latifrons</name>
    <dbReference type="NCBI Taxonomy" id="174628"/>
    <lineage>
        <taxon>Eukaryota</taxon>
        <taxon>Metazoa</taxon>
        <taxon>Ecdysozoa</taxon>
        <taxon>Arthropoda</taxon>
        <taxon>Hexapoda</taxon>
        <taxon>Insecta</taxon>
        <taxon>Pterygota</taxon>
        <taxon>Neoptera</taxon>
        <taxon>Endopterygota</taxon>
        <taxon>Diptera</taxon>
        <taxon>Brachycera</taxon>
        <taxon>Muscomorpha</taxon>
        <taxon>Tephritoidea</taxon>
        <taxon>Tephritidae</taxon>
        <taxon>Bactrocera</taxon>
        <taxon>Bactrocera</taxon>
    </lineage>
</organism>
<keyword evidence="1" id="KW-0732">Signal</keyword>
<dbReference type="EMBL" id="GDHF01032801">
    <property type="protein sequence ID" value="JAI19513.1"/>
    <property type="molecule type" value="Transcribed_RNA"/>
</dbReference>